<feature type="domain" description="FZ" evidence="2">
    <location>
        <begin position="66"/>
        <end position="180"/>
    </location>
</feature>
<reference evidence="3 4" key="1">
    <citation type="submission" date="2014-06" db="EMBL/GenBank/DDBJ databases">
        <authorList>
            <person name="Swart Estienne"/>
        </authorList>
    </citation>
    <scope>NUCLEOTIDE SEQUENCE [LARGE SCALE GENOMIC DNA]</scope>
    <source>
        <strain evidence="3 4">130c</strain>
    </source>
</reference>
<dbReference type="InParanoid" id="A0A078AAY9"/>
<keyword evidence="4" id="KW-1185">Reference proteome</keyword>
<organism evidence="3 4">
    <name type="scientific">Stylonychia lemnae</name>
    <name type="common">Ciliate</name>
    <dbReference type="NCBI Taxonomy" id="5949"/>
    <lineage>
        <taxon>Eukaryota</taxon>
        <taxon>Sar</taxon>
        <taxon>Alveolata</taxon>
        <taxon>Ciliophora</taxon>
        <taxon>Intramacronucleata</taxon>
        <taxon>Spirotrichea</taxon>
        <taxon>Stichotrichia</taxon>
        <taxon>Sporadotrichida</taxon>
        <taxon>Oxytrichidae</taxon>
        <taxon>Stylonychinae</taxon>
        <taxon>Stylonychia</taxon>
    </lineage>
</organism>
<evidence type="ECO:0000259" key="2">
    <source>
        <dbReference type="PROSITE" id="PS50038"/>
    </source>
</evidence>
<dbReference type="AlphaFoldDB" id="A0A078AAY9"/>
<dbReference type="Gene3D" id="1.10.2000.10">
    <property type="entry name" value="Frizzled cysteine-rich domain"/>
    <property type="match status" value="1"/>
</dbReference>
<dbReference type="PROSITE" id="PS50038">
    <property type="entry name" value="FZ"/>
    <property type="match status" value="1"/>
</dbReference>
<sequence length="205" mass="24198">MLASFQQLIIGYQGDLFRDSFLENEINNRAIQISDFDIMFQFKQTKEEFDNRMIPKRELACTLKGIEEAMCVPRSMIKSQTPFCNEYIYDYYLWSNWTLEEKDFQVQEQVILNTENRLLLELQYPMESSQVGNLEMTTSIDCLESYKQFSCRYNFPLCDEESGETYKICQTECNNFYVNCGLDPAGCNLKNWDFMDSDTQSCKYA</sequence>
<dbReference type="InterPro" id="IPR036790">
    <property type="entry name" value="Frizzled_dom_sf"/>
</dbReference>
<dbReference type="EMBL" id="CCKQ01007625">
    <property type="protein sequence ID" value="CDW79026.1"/>
    <property type="molecule type" value="Genomic_DNA"/>
</dbReference>
<dbReference type="InterPro" id="IPR020067">
    <property type="entry name" value="Frizzled_dom"/>
</dbReference>
<evidence type="ECO:0000313" key="4">
    <source>
        <dbReference type="Proteomes" id="UP000039865"/>
    </source>
</evidence>
<proteinExistence type="predicted"/>
<dbReference type="OMA" id="PGLDQNC"/>
<keyword evidence="1" id="KW-1015">Disulfide bond</keyword>
<protein>
    <recommendedName>
        <fullName evidence="2">FZ domain-containing protein</fullName>
    </recommendedName>
</protein>
<gene>
    <name evidence="3" type="primary">Contig3225.g3451</name>
    <name evidence="3" type="ORF">STYLEM_8011</name>
</gene>
<dbReference type="Proteomes" id="UP000039865">
    <property type="component" value="Unassembled WGS sequence"/>
</dbReference>
<evidence type="ECO:0000313" key="3">
    <source>
        <dbReference type="EMBL" id="CDW79026.1"/>
    </source>
</evidence>
<name>A0A078AAY9_STYLE</name>
<accession>A0A078AAY9</accession>
<evidence type="ECO:0000256" key="1">
    <source>
        <dbReference type="ARBA" id="ARBA00023157"/>
    </source>
</evidence>